<dbReference type="InterPro" id="IPR042431">
    <property type="entry name" value="FAM45"/>
</dbReference>
<protein>
    <submittedName>
        <fullName evidence="2">Uncharacterized protein</fullName>
    </submittedName>
</protein>
<accession>A0A9N9T159</accession>
<dbReference type="GO" id="GO:2000641">
    <property type="term" value="P:regulation of early endosome to late endosome transport"/>
    <property type="evidence" value="ECO:0007669"/>
    <property type="project" value="TreeGrafter"/>
</dbReference>
<keyword evidence="1" id="KW-0344">Guanine-nucleotide releasing factor</keyword>
<sequence>MFYKPTSFHILENENTENLITWNYPSISDELKTVLIKTCFSNGVEPCGLFYFKRLGRQWIHIKQFIVNNDKAAAVIVVSQCFQPKLYETLCDLFAAQYSRSRSGADLVKLYLQIYTKNGIYNNDDYISLNNFTSKTNLKGIIKSLGLETILIYNALLLKKRILIYHPSVEDLQQVSTYSLIGTTNKNLLHHRNIFDVFVDLESQSITLTDKAKDDFQMSTLHKEIAHFLVQLSESDVSEQDLIAAVARKTSDLFKYLKSFCDNKEEGVKVTSIETKLSNKKLGKFLINLAMTENILVI</sequence>
<dbReference type="PANTHER" id="PTHR28544">
    <property type="entry name" value="PROTEIN FAM45A-RELATED"/>
    <property type="match status" value="1"/>
</dbReference>
<organism evidence="2 3">
    <name type="scientific">Diabrotica balteata</name>
    <name type="common">Banded cucumber beetle</name>
    <dbReference type="NCBI Taxonomy" id="107213"/>
    <lineage>
        <taxon>Eukaryota</taxon>
        <taxon>Metazoa</taxon>
        <taxon>Ecdysozoa</taxon>
        <taxon>Arthropoda</taxon>
        <taxon>Hexapoda</taxon>
        <taxon>Insecta</taxon>
        <taxon>Pterygota</taxon>
        <taxon>Neoptera</taxon>
        <taxon>Endopterygota</taxon>
        <taxon>Coleoptera</taxon>
        <taxon>Polyphaga</taxon>
        <taxon>Cucujiformia</taxon>
        <taxon>Chrysomeloidea</taxon>
        <taxon>Chrysomelidae</taxon>
        <taxon>Galerucinae</taxon>
        <taxon>Diabroticina</taxon>
        <taxon>Diabroticites</taxon>
        <taxon>Diabrotica</taxon>
    </lineage>
</organism>
<dbReference type="EMBL" id="OU898280">
    <property type="protein sequence ID" value="CAG9834815.1"/>
    <property type="molecule type" value="Genomic_DNA"/>
</dbReference>
<name>A0A9N9T159_DIABA</name>
<proteinExistence type="predicted"/>
<dbReference type="OrthoDB" id="66409at2759"/>
<evidence type="ECO:0000313" key="3">
    <source>
        <dbReference type="Proteomes" id="UP001153709"/>
    </source>
</evidence>
<keyword evidence="3" id="KW-1185">Reference proteome</keyword>
<dbReference type="GO" id="GO:0005770">
    <property type="term" value="C:late endosome"/>
    <property type="evidence" value="ECO:0007669"/>
    <property type="project" value="TreeGrafter"/>
</dbReference>
<reference evidence="2" key="1">
    <citation type="submission" date="2022-01" db="EMBL/GenBank/DDBJ databases">
        <authorList>
            <person name="King R."/>
        </authorList>
    </citation>
    <scope>NUCLEOTIDE SEQUENCE</scope>
</reference>
<dbReference type="Proteomes" id="UP001153709">
    <property type="component" value="Chromosome 5"/>
</dbReference>
<dbReference type="GO" id="GO:0031267">
    <property type="term" value="F:small GTPase binding"/>
    <property type="evidence" value="ECO:0007669"/>
    <property type="project" value="TreeGrafter"/>
</dbReference>
<dbReference type="GO" id="GO:0015031">
    <property type="term" value="P:protein transport"/>
    <property type="evidence" value="ECO:0007669"/>
    <property type="project" value="TreeGrafter"/>
</dbReference>
<evidence type="ECO:0000256" key="1">
    <source>
        <dbReference type="ARBA" id="ARBA00022658"/>
    </source>
</evidence>
<dbReference type="PANTHER" id="PTHR28544:SF1">
    <property type="entry name" value="DENN DOMAIN-CONTAINING PROTEIN 10-RELATED"/>
    <property type="match status" value="1"/>
</dbReference>
<dbReference type="GO" id="GO:0005085">
    <property type="term" value="F:guanyl-nucleotide exchange factor activity"/>
    <property type="evidence" value="ECO:0007669"/>
    <property type="project" value="UniProtKB-KW"/>
</dbReference>
<dbReference type="AlphaFoldDB" id="A0A9N9T159"/>
<evidence type="ECO:0000313" key="2">
    <source>
        <dbReference type="EMBL" id="CAG9834815.1"/>
    </source>
</evidence>
<gene>
    <name evidence="2" type="ORF">DIABBA_LOCUS8080</name>
</gene>